<dbReference type="InterPro" id="IPR036291">
    <property type="entry name" value="NAD(P)-bd_dom_sf"/>
</dbReference>
<evidence type="ECO:0000256" key="5">
    <source>
        <dbReference type="RuleBase" id="RU003719"/>
    </source>
</evidence>
<feature type="domain" description="D-isomer specific 2-hydroxyacid dehydrogenase catalytic" evidence="6">
    <location>
        <begin position="99"/>
        <end position="177"/>
    </location>
</feature>
<evidence type="ECO:0000256" key="1">
    <source>
        <dbReference type="ARBA" id="ARBA00005854"/>
    </source>
</evidence>
<reference evidence="8 9" key="1">
    <citation type="journal article" date="2024" name="Chem. Sci.">
        <title>Discovery of megapolipeptins by genome mining of a Burkholderiales bacteria collection.</title>
        <authorList>
            <person name="Paulo B.S."/>
            <person name="Recchia M.J.J."/>
            <person name="Lee S."/>
            <person name="Fergusson C.H."/>
            <person name="Romanowski S.B."/>
            <person name="Hernandez A."/>
            <person name="Krull N."/>
            <person name="Liu D.Y."/>
            <person name="Cavanagh H."/>
            <person name="Bos A."/>
            <person name="Gray C.A."/>
            <person name="Murphy B.T."/>
            <person name="Linington R.G."/>
            <person name="Eustaquio A.S."/>
        </authorList>
    </citation>
    <scope>NUCLEOTIDE SEQUENCE [LARGE SCALE GENOMIC DNA]</scope>
    <source>
        <strain evidence="8 9">RL21-008-BIB-A</strain>
    </source>
</reference>
<dbReference type="InterPro" id="IPR029752">
    <property type="entry name" value="D-isomer_DH_CS1"/>
</dbReference>
<accession>A0ABW9ABR7</accession>
<dbReference type="CDD" id="cd12169">
    <property type="entry name" value="PGDH_like_1"/>
    <property type="match status" value="1"/>
</dbReference>
<dbReference type="Pfam" id="PF00389">
    <property type="entry name" value="2-Hacid_dh"/>
    <property type="match status" value="1"/>
</dbReference>
<dbReference type="InterPro" id="IPR050857">
    <property type="entry name" value="D-2-hydroxyacid_DH"/>
</dbReference>
<sequence>MFGCIFSMQRSSASVVRRTLVCNIELFVLLPIASPPNHRPDNIDMRHREKSSGDAATAMASNIATAPAGDKTGEARGLIRIAVLDDYQLAASRFADWSPVLREADVHFFSDHLADTGQLIERLRSFDAVCLMRERSSLPKELIDALPRLKFISTTGSSNAALDLEHARRRGIVVSGTNSKGHGTPELIWTLLLALARNIPGQMDALRQGHWQTDIGADLNGRTLGIIGLGRVGSQIARIGKAFNMNIVVWSPNMTPERAAEHGAESVSKSALFSTADFIVVCIQLRPITVNLIGAAEIALMKSSAFLINTARGEIVDDAALIEALTERRIAGAGLDAFCTEPLPPGHPYRHMKNVIATPHIGYVTAAGYRQFFEDTVANIMAWLHGSPIREVTRHVVKR</sequence>
<dbReference type="EMBL" id="JAQQFM010000008">
    <property type="protein sequence ID" value="MFL9926336.1"/>
    <property type="molecule type" value="Genomic_DNA"/>
</dbReference>
<keyword evidence="4" id="KW-0520">NAD</keyword>
<dbReference type="SUPFAM" id="SSF51735">
    <property type="entry name" value="NAD(P)-binding Rossmann-fold domains"/>
    <property type="match status" value="1"/>
</dbReference>
<comment type="caution">
    <text evidence="8">The sequence shown here is derived from an EMBL/GenBank/DDBJ whole genome shotgun (WGS) entry which is preliminary data.</text>
</comment>
<name>A0ABW9ABR7_9BURK</name>
<dbReference type="Gene3D" id="3.40.50.720">
    <property type="entry name" value="NAD(P)-binding Rossmann-like Domain"/>
    <property type="match status" value="2"/>
</dbReference>
<dbReference type="PANTHER" id="PTHR42789:SF1">
    <property type="entry name" value="D-ISOMER SPECIFIC 2-HYDROXYACID DEHYDROGENASE FAMILY PROTEIN (AFU_ORTHOLOGUE AFUA_6G10090)"/>
    <property type="match status" value="1"/>
</dbReference>
<evidence type="ECO:0000259" key="7">
    <source>
        <dbReference type="Pfam" id="PF02826"/>
    </source>
</evidence>
<comment type="similarity">
    <text evidence="1 5">Belongs to the D-isomer specific 2-hydroxyacid dehydrogenase family.</text>
</comment>
<evidence type="ECO:0000256" key="4">
    <source>
        <dbReference type="ARBA" id="ARBA00023027"/>
    </source>
</evidence>
<organism evidence="8 9">
    <name type="scientific">Herbaspirillum lusitanum</name>
    <dbReference type="NCBI Taxonomy" id="213312"/>
    <lineage>
        <taxon>Bacteria</taxon>
        <taxon>Pseudomonadati</taxon>
        <taxon>Pseudomonadota</taxon>
        <taxon>Betaproteobacteria</taxon>
        <taxon>Burkholderiales</taxon>
        <taxon>Oxalobacteraceae</taxon>
        <taxon>Herbaspirillum</taxon>
    </lineage>
</organism>
<evidence type="ECO:0000256" key="2">
    <source>
        <dbReference type="ARBA" id="ARBA00022605"/>
    </source>
</evidence>
<evidence type="ECO:0000313" key="9">
    <source>
        <dbReference type="Proteomes" id="UP001629246"/>
    </source>
</evidence>
<proteinExistence type="inferred from homology"/>
<dbReference type="RefSeq" id="WP_408159704.1">
    <property type="nucleotide sequence ID" value="NZ_JAQQFM010000008.1"/>
</dbReference>
<feature type="domain" description="D-isomer specific 2-hydroxyacid dehydrogenase NAD-binding" evidence="7">
    <location>
        <begin position="190"/>
        <end position="362"/>
    </location>
</feature>
<keyword evidence="2" id="KW-0028">Amino-acid biosynthesis</keyword>
<evidence type="ECO:0000256" key="3">
    <source>
        <dbReference type="ARBA" id="ARBA00023002"/>
    </source>
</evidence>
<evidence type="ECO:0000313" key="8">
    <source>
        <dbReference type="EMBL" id="MFL9926336.1"/>
    </source>
</evidence>
<keyword evidence="9" id="KW-1185">Reference proteome</keyword>
<dbReference type="PROSITE" id="PS00065">
    <property type="entry name" value="D_2_HYDROXYACID_DH_1"/>
    <property type="match status" value="1"/>
</dbReference>
<dbReference type="PROSITE" id="PS00671">
    <property type="entry name" value="D_2_HYDROXYACID_DH_3"/>
    <property type="match status" value="1"/>
</dbReference>
<gene>
    <name evidence="8" type="ORF">PQR62_18820</name>
</gene>
<dbReference type="SUPFAM" id="SSF52283">
    <property type="entry name" value="Formate/glycerate dehydrogenase catalytic domain-like"/>
    <property type="match status" value="1"/>
</dbReference>
<dbReference type="Proteomes" id="UP001629246">
    <property type="component" value="Unassembled WGS sequence"/>
</dbReference>
<dbReference type="InterPro" id="IPR029753">
    <property type="entry name" value="D-isomer_DH_CS"/>
</dbReference>
<dbReference type="PANTHER" id="PTHR42789">
    <property type="entry name" value="D-ISOMER SPECIFIC 2-HYDROXYACID DEHYDROGENASE FAMILY PROTEIN (AFU_ORTHOLOGUE AFUA_6G10090)"/>
    <property type="match status" value="1"/>
</dbReference>
<protein>
    <submittedName>
        <fullName evidence="8">D-2-hydroxyacid dehydrogenase family protein</fullName>
    </submittedName>
</protein>
<dbReference type="InterPro" id="IPR006140">
    <property type="entry name" value="D-isomer_DH_NAD-bd"/>
</dbReference>
<keyword evidence="3 5" id="KW-0560">Oxidoreductase</keyword>
<dbReference type="Pfam" id="PF02826">
    <property type="entry name" value="2-Hacid_dh_C"/>
    <property type="match status" value="1"/>
</dbReference>
<evidence type="ECO:0000259" key="6">
    <source>
        <dbReference type="Pfam" id="PF00389"/>
    </source>
</evidence>
<dbReference type="InterPro" id="IPR006139">
    <property type="entry name" value="D-isomer_2_OHA_DH_cat_dom"/>
</dbReference>